<organism evidence="2 3">
    <name type="scientific">Manganibacter manganicus</name>
    <dbReference type="NCBI Taxonomy" id="1873176"/>
    <lineage>
        <taxon>Bacteria</taxon>
        <taxon>Pseudomonadati</taxon>
        <taxon>Pseudomonadota</taxon>
        <taxon>Alphaproteobacteria</taxon>
        <taxon>Hyphomicrobiales</taxon>
        <taxon>Phyllobacteriaceae</taxon>
        <taxon>Manganibacter</taxon>
    </lineage>
</organism>
<dbReference type="AlphaFoldDB" id="A0A1V8RNU8"/>
<feature type="domain" description="PTS EIIA type-2" evidence="1">
    <location>
        <begin position="25"/>
        <end position="171"/>
    </location>
</feature>
<dbReference type="STRING" id="1873176.BFN67_04490"/>
<dbReference type="GO" id="GO:0030295">
    <property type="term" value="F:protein kinase activator activity"/>
    <property type="evidence" value="ECO:0007669"/>
    <property type="project" value="TreeGrafter"/>
</dbReference>
<dbReference type="PANTHER" id="PTHR47738">
    <property type="entry name" value="PTS SYSTEM FRUCTOSE-LIKE EIIA COMPONENT-RELATED"/>
    <property type="match status" value="1"/>
</dbReference>
<sequence length="203" mass="21685">MAFAGTHSRSAKSGKLMEAMMEIGDILREQDVVIRMPAKGKRSALTRIAAQLGNNVGKGVGEVLTALQRRERLGSTGIGHGVAVPHARIEGIAGPVAMMATLQEPVWFGSPDNDPVDLLLAFLWPSSDMAGFLPTLASFCRLLRQPELRARLRGSDSPAEARAWLAFFDEKGTRGPSQLGGEARQGALKPVMGIARQTVPCSV</sequence>
<comment type="caution">
    <text evidence="2">The sequence shown here is derived from an EMBL/GenBank/DDBJ whole genome shotgun (WGS) entry which is preliminary data.</text>
</comment>
<dbReference type="CDD" id="cd00211">
    <property type="entry name" value="PTS_IIA_fru"/>
    <property type="match status" value="1"/>
</dbReference>
<dbReference type="SUPFAM" id="SSF55804">
    <property type="entry name" value="Phoshotransferase/anion transport protein"/>
    <property type="match status" value="1"/>
</dbReference>
<keyword evidence="3" id="KW-1185">Reference proteome</keyword>
<dbReference type="InterPro" id="IPR002178">
    <property type="entry name" value="PTS_EIIA_type-2_dom"/>
</dbReference>
<dbReference type="Gene3D" id="3.40.930.10">
    <property type="entry name" value="Mannitol-specific EII, Chain A"/>
    <property type="match status" value="1"/>
</dbReference>
<proteinExistence type="predicted"/>
<evidence type="ECO:0000313" key="2">
    <source>
        <dbReference type="EMBL" id="OQM74882.1"/>
    </source>
</evidence>
<evidence type="ECO:0000259" key="1">
    <source>
        <dbReference type="PROSITE" id="PS51094"/>
    </source>
</evidence>
<evidence type="ECO:0000313" key="3">
    <source>
        <dbReference type="Proteomes" id="UP000191905"/>
    </source>
</evidence>
<dbReference type="PROSITE" id="PS51094">
    <property type="entry name" value="PTS_EIIA_TYPE_2"/>
    <property type="match status" value="1"/>
</dbReference>
<accession>A0A1V8RNU8</accession>
<dbReference type="PROSITE" id="PS00372">
    <property type="entry name" value="PTS_EIIA_TYPE_2_HIS"/>
    <property type="match status" value="1"/>
</dbReference>
<dbReference type="PANTHER" id="PTHR47738:SF1">
    <property type="entry name" value="NITROGEN REGULATORY PROTEIN"/>
    <property type="match status" value="1"/>
</dbReference>
<dbReference type="EMBL" id="MDET01000023">
    <property type="protein sequence ID" value="OQM74882.1"/>
    <property type="molecule type" value="Genomic_DNA"/>
</dbReference>
<dbReference type="InterPro" id="IPR051541">
    <property type="entry name" value="PTS_SugarTrans_NitroReg"/>
</dbReference>
<gene>
    <name evidence="2" type="ORF">BFN67_04490</name>
</gene>
<dbReference type="Pfam" id="PF00359">
    <property type="entry name" value="PTS_EIIA_2"/>
    <property type="match status" value="1"/>
</dbReference>
<dbReference type="InterPro" id="IPR016152">
    <property type="entry name" value="PTrfase/Anion_transptr"/>
</dbReference>
<dbReference type="Proteomes" id="UP000191905">
    <property type="component" value="Unassembled WGS sequence"/>
</dbReference>
<name>A0A1V8RNU8_9HYPH</name>
<protein>
    <recommendedName>
        <fullName evidence="1">PTS EIIA type-2 domain-containing protein</fullName>
    </recommendedName>
</protein>
<reference evidence="2 3" key="1">
    <citation type="journal article" date="2016" name="Int. J. Syst. Evol. Microbiol.">
        <title>Pseudaminobacter manganicus sp. nov., isolated from sludge of a manganese mine.</title>
        <authorList>
            <person name="Li J."/>
            <person name="Huang J."/>
            <person name="Liao S."/>
            <person name="Wang G."/>
        </authorList>
    </citation>
    <scope>NUCLEOTIDE SEQUENCE [LARGE SCALE GENOMIC DNA]</scope>
    <source>
        <strain evidence="2 3">JH-7</strain>
    </source>
</reference>